<reference evidence="1" key="1">
    <citation type="submission" date="2023-03" db="EMBL/GenBank/DDBJ databases">
        <authorList>
            <person name="Steffen K."/>
            <person name="Cardenas P."/>
        </authorList>
    </citation>
    <scope>NUCLEOTIDE SEQUENCE</scope>
</reference>
<organism evidence="1 2">
    <name type="scientific">Geodia barretti</name>
    <name type="common">Barrett's horny sponge</name>
    <dbReference type="NCBI Taxonomy" id="519541"/>
    <lineage>
        <taxon>Eukaryota</taxon>
        <taxon>Metazoa</taxon>
        <taxon>Porifera</taxon>
        <taxon>Demospongiae</taxon>
        <taxon>Heteroscleromorpha</taxon>
        <taxon>Tetractinellida</taxon>
        <taxon>Astrophorina</taxon>
        <taxon>Geodiidae</taxon>
        <taxon>Geodia</taxon>
    </lineage>
</organism>
<evidence type="ECO:0000313" key="2">
    <source>
        <dbReference type="Proteomes" id="UP001174909"/>
    </source>
</evidence>
<evidence type="ECO:0000313" key="1">
    <source>
        <dbReference type="EMBL" id="CAI8014695.1"/>
    </source>
</evidence>
<protein>
    <submittedName>
        <fullName evidence="1">Uncharacterized protein</fullName>
    </submittedName>
</protein>
<proteinExistence type="predicted"/>
<sequence length="93" mass="10144">MGGLIIESIYTSGTRLGVSIGAKRRGGYHHFHAASHGVTEKDGINYRSHGAWDIAHGDPFSPHVTAASYAAVLFLNKMRKTPLIILRTIMVLE</sequence>
<name>A0AA35WHP2_GEOBA</name>
<comment type="caution">
    <text evidence="1">The sequence shown here is derived from an EMBL/GenBank/DDBJ whole genome shotgun (WGS) entry which is preliminary data.</text>
</comment>
<dbReference type="AlphaFoldDB" id="A0AA35WHP2"/>
<dbReference type="EMBL" id="CASHTH010001388">
    <property type="protein sequence ID" value="CAI8014695.1"/>
    <property type="molecule type" value="Genomic_DNA"/>
</dbReference>
<keyword evidence="2" id="KW-1185">Reference proteome</keyword>
<dbReference type="Proteomes" id="UP001174909">
    <property type="component" value="Unassembled WGS sequence"/>
</dbReference>
<gene>
    <name evidence="1" type="ORF">GBAR_LOCUS9181</name>
</gene>
<accession>A0AA35WHP2</accession>